<dbReference type="Pfam" id="PF03881">
    <property type="entry name" value="Fructosamin_kin"/>
    <property type="match status" value="1"/>
</dbReference>
<comment type="caution">
    <text evidence="3">The sequence shown here is derived from an EMBL/GenBank/DDBJ whole genome shotgun (WGS) entry which is preliminary data.</text>
</comment>
<dbReference type="InterPro" id="IPR016477">
    <property type="entry name" value="Fructo-/Ketosamine-3-kinase"/>
</dbReference>
<dbReference type="EMBL" id="SMFT01000001">
    <property type="protein sequence ID" value="TCK01794.1"/>
    <property type="molecule type" value="Genomic_DNA"/>
</dbReference>
<proteinExistence type="inferred from homology"/>
<keyword evidence="2" id="KW-0808">Transferase</keyword>
<dbReference type="PANTHER" id="PTHR12149:SF8">
    <property type="entry name" value="PROTEIN-RIBULOSAMINE 3-KINASE"/>
    <property type="match status" value="1"/>
</dbReference>
<keyword evidence="2 3" id="KW-0418">Kinase</keyword>
<evidence type="ECO:0000313" key="3">
    <source>
        <dbReference type="EMBL" id="TCK01794.1"/>
    </source>
</evidence>
<dbReference type="PANTHER" id="PTHR12149">
    <property type="entry name" value="FRUCTOSAMINE 3 KINASE-RELATED PROTEIN"/>
    <property type="match status" value="1"/>
</dbReference>
<dbReference type="InterPro" id="IPR011009">
    <property type="entry name" value="Kinase-like_dom_sf"/>
</dbReference>
<dbReference type="AlphaFoldDB" id="A0A4R1G268"/>
<dbReference type="Proteomes" id="UP000294702">
    <property type="component" value="Unassembled WGS sequence"/>
</dbReference>
<evidence type="ECO:0000256" key="1">
    <source>
        <dbReference type="ARBA" id="ARBA00009460"/>
    </source>
</evidence>
<evidence type="ECO:0000256" key="2">
    <source>
        <dbReference type="PIRNR" id="PIRNR006221"/>
    </source>
</evidence>
<comment type="similarity">
    <text evidence="1 2">Belongs to the fructosamine kinase family.</text>
</comment>
<dbReference type="PIRSF" id="PIRSF006221">
    <property type="entry name" value="Ketosamine-3-kinase"/>
    <property type="match status" value="1"/>
</dbReference>
<name>A0A4R1G268_9PAST</name>
<accession>A0A4R1G268</accession>
<keyword evidence="4" id="KW-1185">Reference proteome</keyword>
<gene>
    <name evidence="3" type="ORF">EV694_0426</name>
</gene>
<dbReference type="SUPFAM" id="SSF56112">
    <property type="entry name" value="Protein kinase-like (PK-like)"/>
    <property type="match status" value="1"/>
</dbReference>
<sequence length="298" mass="34949">MWKTISQMLAEQFGAYYVIKHKQPIHNTPYQQSWLIDDGMQPVLVKSAPRHYRSKFRAEADQFALLTKTQSLCVPRVYGIGCAEQQSFILLEAFCPFAPLKPHQLSDESLKHFGQQLAKLHQWQPQQQYGLDFDTWFGKVYQPNEWKSNWATFFSEQRIGWQLQLCQEQGIYFGDIDKITQAIAHQLAKHNPAPALLQGALWQQNCFVLSQVNIAEQKQTILCYSPACYWGDRECDLALTELQGFPHAFYQGYQQSYPLDSGYLQRKPIYQLYYLLHLIQHQQKEYLEQAQQIIDLFR</sequence>
<dbReference type="OrthoDB" id="5291879at2"/>
<dbReference type="RefSeq" id="WP_132688538.1">
    <property type="nucleotide sequence ID" value="NZ_SMFT01000001.1"/>
</dbReference>
<dbReference type="GO" id="GO:0016301">
    <property type="term" value="F:kinase activity"/>
    <property type="evidence" value="ECO:0007669"/>
    <property type="project" value="UniProtKB-UniRule"/>
</dbReference>
<dbReference type="Gene3D" id="3.90.1200.10">
    <property type="match status" value="1"/>
</dbReference>
<protein>
    <submittedName>
        <fullName evidence="3">Fructosamine-3-kinase</fullName>
    </submittedName>
</protein>
<reference evidence="3 4" key="1">
    <citation type="submission" date="2019-03" db="EMBL/GenBank/DDBJ databases">
        <title>Genomic Encyclopedia of Type Strains, Phase IV (KMG-IV): sequencing the most valuable type-strain genomes for metagenomic binning, comparative biology and taxonomic classification.</title>
        <authorList>
            <person name="Goeker M."/>
        </authorList>
    </citation>
    <scope>NUCLEOTIDE SEQUENCE [LARGE SCALE GENOMIC DNA]</scope>
    <source>
        <strain evidence="3 4">DSM 15534</strain>
    </source>
</reference>
<evidence type="ECO:0000313" key="4">
    <source>
        <dbReference type="Proteomes" id="UP000294702"/>
    </source>
</evidence>
<dbReference type="Gene3D" id="3.30.200.20">
    <property type="entry name" value="Phosphorylase Kinase, domain 1"/>
    <property type="match status" value="1"/>
</dbReference>
<organism evidence="3 4">
    <name type="scientific">Volucribacter psittacicida</name>
    <dbReference type="NCBI Taxonomy" id="203482"/>
    <lineage>
        <taxon>Bacteria</taxon>
        <taxon>Pseudomonadati</taxon>
        <taxon>Pseudomonadota</taxon>
        <taxon>Gammaproteobacteria</taxon>
        <taxon>Pasteurellales</taxon>
        <taxon>Pasteurellaceae</taxon>
        <taxon>Volucribacter</taxon>
    </lineage>
</organism>